<comment type="caution">
    <text evidence="2">The sequence shown here is derived from an EMBL/GenBank/DDBJ whole genome shotgun (WGS) entry which is preliminary data.</text>
</comment>
<protein>
    <recommendedName>
        <fullName evidence="1">AB hydrolase-1 domain-containing protein</fullName>
    </recommendedName>
</protein>
<feature type="domain" description="AB hydrolase-1" evidence="1">
    <location>
        <begin position="8"/>
        <end position="248"/>
    </location>
</feature>
<sequence>MSASKPDIVIISGAWHLPAAYDKLRKLLESQGLTVHVPRLQTVNNARPPIADLYTDVEIVDKVVTELADAGRSVVVLMHSYGGQVGTNGLVGLGLEARKQQGLPGGVTRLVYMSGAANKEGQSMMDLIEELGDMNLVPLAFDIPEDKSCVSRDPKTLLVGPGLSDEDMEDYLGRWERFNGKALYQPLTHCSWREIPITYIFTTNDMTFPMRYQNHMVGGMEAAGREVQKFTLETGHCPNITKPEELAKVIEQILA</sequence>
<dbReference type="GO" id="GO:0017000">
    <property type="term" value="P:antibiotic biosynthetic process"/>
    <property type="evidence" value="ECO:0007669"/>
    <property type="project" value="UniProtKB-ARBA"/>
</dbReference>
<accession>A0AAD6CQI4</accession>
<dbReference type="AlphaFoldDB" id="A0AAD6CQI4"/>
<dbReference type="PANTHER" id="PTHR37017:SF10">
    <property type="entry name" value="AB HYDROLASE-1 DOMAIN-CONTAINING PROTEIN"/>
    <property type="match status" value="1"/>
</dbReference>
<evidence type="ECO:0000313" key="3">
    <source>
        <dbReference type="Proteomes" id="UP001220324"/>
    </source>
</evidence>
<dbReference type="Gene3D" id="3.40.50.1820">
    <property type="entry name" value="alpha/beta hydrolase"/>
    <property type="match status" value="1"/>
</dbReference>
<dbReference type="InterPro" id="IPR000073">
    <property type="entry name" value="AB_hydrolase_1"/>
</dbReference>
<dbReference type="PANTHER" id="PTHR37017">
    <property type="entry name" value="AB HYDROLASE-1 DOMAIN-CONTAINING PROTEIN-RELATED"/>
    <property type="match status" value="1"/>
</dbReference>
<name>A0AAD6CQI4_9EURO</name>
<evidence type="ECO:0000259" key="1">
    <source>
        <dbReference type="Pfam" id="PF12697"/>
    </source>
</evidence>
<proteinExistence type="predicted"/>
<organism evidence="2 3">
    <name type="scientific">Penicillium frequentans</name>
    <dbReference type="NCBI Taxonomy" id="3151616"/>
    <lineage>
        <taxon>Eukaryota</taxon>
        <taxon>Fungi</taxon>
        <taxon>Dikarya</taxon>
        <taxon>Ascomycota</taxon>
        <taxon>Pezizomycotina</taxon>
        <taxon>Eurotiomycetes</taxon>
        <taxon>Eurotiomycetidae</taxon>
        <taxon>Eurotiales</taxon>
        <taxon>Aspergillaceae</taxon>
        <taxon>Penicillium</taxon>
    </lineage>
</organism>
<evidence type="ECO:0000313" key="2">
    <source>
        <dbReference type="EMBL" id="KAJ5532965.1"/>
    </source>
</evidence>
<dbReference type="Pfam" id="PF12697">
    <property type="entry name" value="Abhydrolase_6"/>
    <property type="match status" value="1"/>
</dbReference>
<dbReference type="EMBL" id="JAQIZZ010000007">
    <property type="protein sequence ID" value="KAJ5532965.1"/>
    <property type="molecule type" value="Genomic_DNA"/>
</dbReference>
<dbReference type="InterPro" id="IPR052897">
    <property type="entry name" value="Sec-Metab_Biosynth_Hydrolase"/>
</dbReference>
<dbReference type="Proteomes" id="UP001220324">
    <property type="component" value="Unassembled WGS sequence"/>
</dbReference>
<dbReference type="GO" id="GO:0072330">
    <property type="term" value="P:monocarboxylic acid biosynthetic process"/>
    <property type="evidence" value="ECO:0007669"/>
    <property type="project" value="UniProtKB-ARBA"/>
</dbReference>
<gene>
    <name evidence="2" type="ORF">N7494_009517</name>
</gene>
<dbReference type="SUPFAM" id="SSF53474">
    <property type="entry name" value="alpha/beta-Hydrolases"/>
    <property type="match status" value="1"/>
</dbReference>
<keyword evidence="3" id="KW-1185">Reference proteome</keyword>
<dbReference type="InterPro" id="IPR029058">
    <property type="entry name" value="AB_hydrolase_fold"/>
</dbReference>
<reference evidence="2 3" key="1">
    <citation type="journal article" date="2023" name="IMA Fungus">
        <title>Comparative genomic study of the Penicillium genus elucidates a diverse pangenome and 15 lateral gene transfer events.</title>
        <authorList>
            <person name="Petersen C."/>
            <person name="Sorensen T."/>
            <person name="Nielsen M.R."/>
            <person name="Sondergaard T.E."/>
            <person name="Sorensen J.L."/>
            <person name="Fitzpatrick D.A."/>
            <person name="Frisvad J.C."/>
            <person name="Nielsen K.L."/>
        </authorList>
    </citation>
    <scope>NUCLEOTIDE SEQUENCE [LARGE SCALE GENOMIC DNA]</scope>
    <source>
        <strain evidence="2 3">IBT 35679</strain>
    </source>
</reference>